<evidence type="ECO:0000313" key="3">
    <source>
        <dbReference type="EMBL" id="ABQ21902.1"/>
    </source>
</evidence>
<dbReference type="InterPro" id="IPR000014">
    <property type="entry name" value="PAS"/>
</dbReference>
<dbReference type="CDD" id="cd00130">
    <property type="entry name" value="PAS"/>
    <property type="match status" value="1"/>
</dbReference>
<dbReference type="KEGG" id="vco:VC0395_A1313"/>
<dbReference type="PANTHER" id="PTHR33121:SF79">
    <property type="entry name" value="CYCLIC DI-GMP PHOSPHODIESTERASE PDED-RELATED"/>
    <property type="match status" value="1"/>
</dbReference>
<dbReference type="eggNOG" id="COG0517">
    <property type="taxonomic scope" value="Bacteria"/>
</dbReference>
<protein>
    <recommendedName>
        <fullName evidence="5">PAS/EAL family protein</fullName>
    </recommendedName>
</protein>
<dbReference type="SMART" id="SM00052">
    <property type="entry name" value="EAL"/>
    <property type="match status" value="1"/>
</dbReference>
<dbReference type="PROSITE" id="PS50883">
    <property type="entry name" value="EAL"/>
    <property type="match status" value="1"/>
</dbReference>
<dbReference type="InterPro" id="IPR035919">
    <property type="entry name" value="EAL_sf"/>
</dbReference>
<dbReference type="Gene3D" id="3.10.580.10">
    <property type="entry name" value="CBS-domain"/>
    <property type="match status" value="1"/>
</dbReference>
<dbReference type="Gene3D" id="3.20.20.450">
    <property type="entry name" value="EAL domain"/>
    <property type="match status" value="1"/>
</dbReference>
<accession>A0A0H3AM97</accession>
<dbReference type="Pfam" id="PF00563">
    <property type="entry name" value="EAL"/>
    <property type="match status" value="1"/>
</dbReference>
<name>A0A0H3AM97_VIBC3</name>
<dbReference type="NCBIfam" id="TIGR00229">
    <property type="entry name" value="sensory_box"/>
    <property type="match status" value="1"/>
</dbReference>
<dbReference type="eggNOG" id="COG2200">
    <property type="taxonomic scope" value="Bacteria"/>
</dbReference>
<reference evidence="3 4" key="1">
    <citation type="submission" date="2007-03" db="EMBL/GenBank/DDBJ databases">
        <authorList>
            <person name="Heidelberg J."/>
        </authorList>
    </citation>
    <scope>NUCLEOTIDE SEQUENCE [LARGE SCALE GENOMIC DNA]</scope>
    <source>
        <strain evidence="4">ATCC 39541 / Classical Ogawa 395 / O395</strain>
    </source>
</reference>
<dbReference type="Pfam" id="PF00989">
    <property type="entry name" value="PAS"/>
    <property type="match status" value="1"/>
</dbReference>
<gene>
    <name evidence="3" type="ordered locus">VC0395_A1313</name>
</gene>
<dbReference type="SUPFAM" id="SSF54631">
    <property type="entry name" value="CBS-domain pair"/>
    <property type="match status" value="1"/>
</dbReference>
<dbReference type="PROSITE" id="PS50112">
    <property type="entry name" value="PAS"/>
    <property type="match status" value="1"/>
</dbReference>
<dbReference type="SMART" id="SM00091">
    <property type="entry name" value="PAS"/>
    <property type="match status" value="1"/>
</dbReference>
<dbReference type="GO" id="GO:0071111">
    <property type="term" value="F:cyclic-guanylate-specific phosphodiesterase activity"/>
    <property type="evidence" value="ECO:0007669"/>
    <property type="project" value="InterPro"/>
</dbReference>
<dbReference type="KEGG" id="vcr:VC395_1827"/>
<dbReference type="PANTHER" id="PTHR33121">
    <property type="entry name" value="CYCLIC DI-GMP PHOSPHODIESTERASE PDEF"/>
    <property type="match status" value="1"/>
</dbReference>
<dbReference type="GO" id="GO:0006355">
    <property type="term" value="P:regulation of DNA-templated transcription"/>
    <property type="evidence" value="ECO:0007669"/>
    <property type="project" value="InterPro"/>
</dbReference>
<dbReference type="RefSeq" id="WP_000115823.1">
    <property type="nucleotide sequence ID" value="NC_009457.1"/>
</dbReference>
<dbReference type="Proteomes" id="UP000000249">
    <property type="component" value="Chromosome 1"/>
</dbReference>
<sequence length="818" mass="91808">MSVNVSTVQPQSIGLQTRYAPLDWCYQLASQHMDYDVVMWQSLVGNSRSITKPDDFLEYLPLTQREHAAGFFVQADSAPQSLNTLLVSAEKLVALVAFSVDEVSSQLVRGTITPLLIFHSGMESAFAFDALFDNDHHGVVITDDQTRILACNRYFEQQTGYQQNELLGLKTSMFNSGKHSQHFYVDMWQQLREQGGWSGTILSQRASGDVWPQDLSIKRLSPQKGQIFYIGFTTDLAPHLDRVLDKQAGDVELLTQLPTLSKFSDQLKQRLPKYQTTTGFVLAIQPKFSSDKYYAQIRRLAASLAQNRQVQLCGYHGEGIFLCQLDAEKNLEAQPLVGLQRTLRQFFIELRQRGGQEAHQAVAKGRLGVSVLNVDTDKIERLVPHAIQAMLEHHAGETRHINFYDRAIHQQIERRKTLEKWVQKWIANGDVEVFYQPIVDSQSWSVVKFEALCRFQAPEILHASTQELISIAEELGLINQLDELIGGKALKDLPKIHALFGHHVGVSINRSLNSDLSAEQILQSVVDMLAETPTLAKNITVELTETAYFDSQSQGGEVLQHLRNRGVTVAIDDFGTGFSSFSYLTECQFDYLKIDREFVTNIEVGSRRYAIVKMMTDLAHTLGVKVVAEGVETEHEVYVLKSLGVDLLQGFFFAKPLPLSNLIHASDYRKHLKLTNREADKQSSEITTLQSLAFFTQYRLDPGDPLSLAVEYFNAVQSDVLPVVTAGECVGLVDRAALNLHLTPTMGTELETAREAAIWRKPVNQIMRTPQVKLAHDTDLKLLASLLKTNPPPPWVLVEGNKYKGIVTAPRLLAYLAS</sequence>
<dbReference type="PATRIC" id="fig|345073.21.peg.1770"/>
<proteinExistence type="predicted"/>
<evidence type="ECO:0000259" key="1">
    <source>
        <dbReference type="PROSITE" id="PS50112"/>
    </source>
</evidence>
<evidence type="ECO:0000259" key="2">
    <source>
        <dbReference type="PROSITE" id="PS50883"/>
    </source>
</evidence>
<dbReference type="AlphaFoldDB" id="A0A0H3AM97"/>
<dbReference type="InterPro" id="IPR050706">
    <property type="entry name" value="Cyclic-di-GMP_PDE-like"/>
</dbReference>
<dbReference type="SUPFAM" id="SSF55785">
    <property type="entry name" value="PYP-like sensor domain (PAS domain)"/>
    <property type="match status" value="1"/>
</dbReference>
<evidence type="ECO:0000313" key="4">
    <source>
        <dbReference type="Proteomes" id="UP000000249"/>
    </source>
</evidence>
<dbReference type="Gene3D" id="3.30.450.20">
    <property type="entry name" value="PAS domain"/>
    <property type="match status" value="1"/>
</dbReference>
<feature type="domain" description="EAL" evidence="2">
    <location>
        <begin position="415"/>
        <end position="670"/>
    </location>
</feature>
<dbReference type="OrthoDB" id="5643297at2"/>
<feature type="domain" description="PAS" evidence="1">
    <location>
        <begin position="124"/>
        <end position="168"/>
    </location>
</feature>
<organism evidence="3 4">
    <name type="scientific">Vibrio cholerae serotype O1 (strain ATCC 39541 / Classical Ogawa 395 / O395)</name>
    <dbReference type="NCBI Taxonomy" id="345073"/>
    <lineage>
        <taxon>Bacteria</taxon>
        <taxon>Pseudomonadati</taxon>
        <taxon>Pseudomonadota</taxon>
        <taxon>Gammaproteobacteria</taxon>
        <taxon>Vibrionales</taxon>
        <taxon>Vibrionaceae</taxon>
        <taxon>Vibrio</taxon>
    </lineage>
</organism>
<dbReference type="InterPro" id="IPR035965">
    <property type="entry name" value="PAS-like_dom_sf"/>
</dbReference>
<evidence type="ECO:0008006" key="5">
    <source>
        <dbReference type="Google" id="ProtNLM"/>
    </source>
</evidence>
<dbReference type="InterPro" id="IPR046342">
    <property type="entry name" value="CBS_dom_sf"/>
</dbReference>
<dbReference type="InterPro" id="IPR013767">
    <property type="entry name" value="PAS_fold"/>
</dbReference>
<dbReference type="InterPro" id="IPR001633">
    <property type="entry name" value="EAL_dom"/>
</dbReference>
<dbReference type="EMBL" id="CP000627">
    <property type="protein sequence ID" value="ABQ21902.1"/>
    <property type="molecule type" value="Genomic_DNA"/>
</dbReference>
<dbReference type="CDD" id="cd01948">
    <property type="entry name" value="EAL"/>
    <property type="match status" value="1"/>
</dbReference>
<dbReference type="SUPFAM" id="SSF141868">
    <property type="entry name" value="EAL domain-like"/>
    <property type="match status" value="1"/>
</dbReference>